<dbReference type="Proteomes" id="UP001279734">
    <property type="component" value="Unassembled WGS sequence"/>
</dbReference>
<protein>
    <submittedName>
        <fullName evidence="2">Uncharacterized protein</fullName>
    </submittedName>
</protein>
<dbReference type="EMBL" id="BSYO01000018">
    <property type="protein sequence ID" value="GMH18016.1"/>
    <property type="molecule type" value="Genomic_DNA"/>
</dbReference>
<accession>A0AAD3XVS1</accession>
<organism evidence="2 3">
    <name type="scientific">Nepenthes gracilis</name>
    <name type="common">Slender pitcher plant</name>
    <dbReference type="NCBI Taxonomy" id="150966"/>
    <lineage>
        <taxon>Eukaryota</taxon>
        <taxon>Viridiplantae</taxon>
        <taxon>Streptophyta</taxon>
        <taxon>Embryophyta</taxon>
        <taxon>Tracheophyta</taxon>
        <taxon>Spermatophyta</taxon>
        <taxon>Magnoliopsida</taxon>
        <taxon>eudicotyledons</taxon>
        <taxon>Gunneridae</taxon>
        <taxon>Pentapetalae</taxon>
        <taxon>Caryophyllales</taxon>
        <taxon>Nepenthaceae</taxon>
        <taxon>Nepenthes</taxon>
    </lineage>
</organism>
<feature type="region of interest" description="Disordered" evidence="1">
    <location>
        <begin position="137"/>
        <end position="157"/>
    </location>
</feature>
<sequence length="773" mass="84761">MRCGRVKRWLFTSDVSEPRTPLIGQLRCALRLFFTVDLRDDIYGELLYKRESVARRRKGSLRLPGSYARFLIITDIGRERNPNSPSFFISLSGTLFGYEALKICEDVLRGLSNVICEIDKTRNVRRVLGRLFGAATRSGGDEETEMGSVGSDDEDEPRLGSLANKKFKIHKKFFHDHNPVDNASVPRKLRSAMKKRGCKQNSSPLPKRLNHSVNGSESPKVDCLKKSKLNTQNGFSDRSPRWAIAGSISKDEQEVAETLYALAGLIPCKGVSLENKSDGGSSLGKSLDLSKKLEDSKPASEVCTVIEEDSEATRLGTSGELIDLTTAAGGNVKVDSLTEPALLSQPELFNSTQYNLNVNTSAPQVRLQTICPFSKSESGDDNHPKSFPCVGVASHLKLDDVRVNNEEDVVDVSSQEGRWDITMEKKENGLFSKGSHASGVDADPLYSSAANSPSWPSTAASTKPLSHECGNSTEKVFRFVNHQRKSWKKCAAHVYISRLIQLLQISEGKGIRQQSSDNLSQGVFAASGHLNSMTNGFSRTASAPRALDSASKKNLNDAGNGVLNYERIHQDYKQPSPAFKCFDFLSLSTGNGGPEAKIDANVLKQGLEPQAQYRVCYRHSLPPHTAVFPFRLPQNHHPANPNGDQIYAAAAAPSLQFHLQLPPYFGSPFGPSNVGSTTSTAQPPLLPQQSRTAQYGSGTFSESHIPTLQNSRHDNRHSSMQYMKAFLPPSQSSFETIGSEHLRVSQQQQVIALASSLPPTLTKNSTRPSTFHL</sequence>
<comment type="caution">
    <text evidence="2">The sequence shown here is derived from an EMBL/GenBank/DDBJ whole genome shotgun (WGS) entry which is preliminary data.</text>
</comment>
<dbReference type="InterPro" id="IPR040305">
    <property type="entry name" value="At1g75730-like"/>
</dbReference>
<feature type="region of interest" description="Disordered" evidence="1">
    <location>
        <begin position="196"/>
        <end position="221"/>
    </location>
</feature>
<dbReference type="AlphaFoldDB" id="A0AAD3XVS1"/>
<name>A0AAD3XVS1_NEPGR</name>
<keyword evidence="3" id="KW-1185">Reference proteome</keyword>
<reference evidence="2" key="1">
    <citation type="submission" date="2023-05" db="EMBL/GenBank/DDBJ databases">
        <title>Nepenthes gracilis genome sequencing.</title>
        <authorList>
            <person name="Fukushima K."/>
        </authorList>
    </citation>
    <scope>NUCLEOTIDE SEQUENCE</scope>
    <source>
        <strain evidence="2">SING2019-196</strain>
    </source>
</reference>
<evidence type="ECO:0000256" key="1">
    <source>
        <dbReference type="SAM" id="MobiDB-lite"/>
    </source>
</evidence>
<evidence type="ECO:0000313" key="3">
    <source>
        <dbReference type="Proteomes" id="UP001279734"/>
    </source>
</evidence>
<dbReference type="PANTHER" id="PTHR34792:SF1">
    <property type="entry name" value="OS02G0121500 PROTEIN"/>
    <property type="match status" value="1"/>
</dbReference>
<gene>
    <name evidence="2" type="ORF">Nepgr_019857</name>
</gene>
<evidence type="ECO:0000313" key="2">
    <source>
        <dbReference type="EMBL" id="GMH18016.1"/>
    </source>
</evidence>
<feature type="compositionally biased region" description="Acidic residues" evidence="1">
    <location>
        <begin position="141"/>
        <end position="156"/>
    </location>
</feature>
<dbReference type="PANTHER" id="PTHR34792">
    <property type="entry name" value="OS02G0121500 PROTEIN"/>
    <property type="match status" value="1"/>
</dbReference>
<proteinExistence type="predicted"/>